<dbReference type="EMBL" id="MIKG01000006">
    <property type="protein sequence ID" value="RAO67910.1"/>
    <property type="molecule type" value="Genomic_DNA"/>
</dbReference>
<dbReference type="PANTHER" id="PTHR21068">
    <property type="entry name" value="SPARTIN"/>
    <property type="match status" value="1"/>
</dbReference>
<dbReference type="Proteomes" id="UP000249363">
    <property type="component" value="Unassembled WGS sequence"/>
</dbReference>
<dbReference type="Pfam" id="PF06911">
    <property type="entry name" value="Senescence"/>
    <property type="match status" value="1"/>
</dbReference>
<evidence type="ECO:0000256" key="1">
    <source>
        <dbReference type="SAM" id="MobiDB-lite"/>
    </source>
</evidence>
<dbReference type="RefSeq" id="XP_040732426.1">
    <property type="nucleotide sequence ID" value="XM_040876232.1"/>
</dbReference>
<dbReference type="InterPro" id="IPR045036">
    <property type="entry name" value="Spartin-like"/>
</dbReference>
<feature type="region of interest" description="Disordered" evidence="1">
    <location>
        <begin position="201"/>
        <end position="223"/>
    </location>
</feature>
<dbReference type="PANTHER" id="PTHR21068:SF43">
    <property type="entry name" value="SPARTIN"/>
    <property type="match status" value="1"/>
</dbReference>
<dbReference type="GO" id="GO:0005886">
    <property type="term" value="C:plasma membrane"/>
    <property type="evidence" value="ECO:0007669"/>
    <property type="project" value="TreeGrafter"/>
</dbReference>
<gene>
    <name evidence="3" type="ORF">BHQ10_003922</name>
</gene>
<feature type="domain" description="Senescence" evidence="2">
    <location>
        <begin position="246"/>
        <end position="434"/>
    </location>
</feature>
<sequence>MASTHGDPRILYSINNIRAYHIQDGEETDLTPSGPQTLSLLMVPTMSPEQQQETGSAPEEDFYLHLHLPPELDMALPATTQIYHQPPNSYLIPRWDLGPDAGAFIRLQFPGIGSSSNKVSQEDVDTFETILAQCTAFLERAAPPSSHAPYNPADYAPGEGYISSPNEKDPDSKRFGQIVLVDEEDGSVVGELSEGYKVVEKPDVKPGSKNPVEIQLPSPGEEHQISVSNVSEEYLRMARHPAYKDSTIVQTSARASRLIVTGSAFLANKLTSSADSFAQRTKPNPEPLNFSPATQERIRKVHSLSQSAVGLSARTVGGIGRVAQNLGATLARRKDTPKGSSRQGYDSNGNPVEVKTGVLNKSLIAFTTLMDGIEEGARTVLNSSSTAATSMIHHRYGPEAGNVASDLTRGFRNVGLVYIDVAGVSRRAVLKSVARGMIVGRMHNGQQVVVGGGDGGQVPPDGKAEYTYYGGSSNGLGSSGSQRSSSRGRLPAPPRRHTRTPSPPPAYGAAGTYPLGGSTTSASGKH</sequence>
<protein>
    <recommendedName>
        <fullName evidence="2">Senescence domain-containing protein</fullName>
    </recommendedName>
</protein>
<feature type="compositionally biased region" description="Polar residues" evidence="1">
    <location>
        <begin position="517"/>
        <end position="526"/>
    </location>
</feature>
<feature type="compositionally biased region" description="Polar residues" evidence="1">
    <location>
        <begin position="338"/>
        <end position="350"/>
    </location>
</feature>
<accession>A0A364KWI6</accession>
<evidence type="ECO:0000259" key="2">
    <source>
        <dbReference type="Pfam" id="PF06911"/>
    </source>
</evidence>
<dbReference type="InterPro" id="IPR009686">
    <property type="entry name" value="Senescence/spartin_C"/>
</dbReference>
<feature type="region of interest" description="Disordered" evidence="1">
    <location>
        <begin position="143"/>
        <end position="172"/>
    </location>
</feature>
<feature type="compositionally biased region" description="Low complexity" evidence="1">
    <location>
        <begin position="479"/>
        <end position="490"/>
    </location>
</feature>
<comment type="caution">
    <text evidence="3">The sequence shown here is derived from an EMBL/GenBank/DDBJ whole genome shotgun (WGS) entry which is preliminary data.</text>
</comment>
<organism evidence="3 4">
    <name type="scientific">Talaromyces amestolkiae</name>
    <dbReference type="NCBI Taxonomy" id="1196081"/>
    <lineage>
        <taxon>Eukaryota</taxon>
        <taxon>Fungi</taxon>
        <taxon>Dikarya</taxon>
        <taxon>Ascomycota</taxon>
        <taxon>Pezizomycotina</taxon>
        <taxon>Eurotiomycetes</taxon>
        <taxon>Eurotiomycetidae</taxon>
        <taxon>Eurotiales</taxon>
        <taxon>Trichocomaceae</taxon>
        <taxon>Talaromyces</taxon>
        <taxon>Talaromyces sect. Talaromyces</taxon>
    </lineage>
</organism>
<feature type="region of interest" description="Disordered" evidence="1">
    <location>
        <begin position="450"/>
        <end position="526"/>
    </location>
</feature>
<evidence type="ECO:0000313" key="4">
    <source>
        <dbReference type="Proteomes" id="UP000249363"/>
    </source>
</evidence>
<dbReference type="GO" id="GO:0051301">
    <property type="term" value="P:cell division"/>
    <property type="evidence" value="ECO:0007669"/>
    <property type="project" value="TreeGrafter"/>
</dbReference>
<evidence type="ECO:0000313" key="3">
    <source>
        <dbReference type="EMBL" id="RAO67910.1"/>
    </source>
</evidence>
<proteinExistence type="predicted"/>
<feature type="region of interest" description="Disordered" evidence="1">
    <location>
        <begin position="329"/>
        <end position="352"/>
    </location>
</feature>
<reference evidence="3 4" key="1">
    <citation type="journal article" date="2017" name="Biotechnol. Biofuels">
        <title>Differential beta-glucosidase expression as a function of carbon source availability in Talaromyces amestolkiae: a genomic and proteomic approach.</title>
        <authorList>
            <person name="de Eugenio L.I."/>
            <person name="Mendez-Liter J.A."/>
            <person name="Nieto-Dominguez M."/>
            <person name="Alonso L."/>
            <person name="Gil-Munoz J."/>
            <person name="Barriuso J."/>
            <person name="Prieto A."/>
            <person name="Martinez M.J."/>
        </authorList>
    </citation>
    <scope>NUCLEOTIDE SEQUENCE [LARGE SCALE GENOMIC DNA]</scope>
    <source>
        <strain evidence="3 4">CIB</strain>
    </source>
</reference>
<dbReference type="OrthoDB" id="20821at2759"/>
<name>A0A364KWI6_TALAM</name>
<dbReference type="AlphaFoldDB" id="A0A364KWI6"/>
<dbReference type="GeneID" id="63793138"/>
<dbReference type="STRING" id="1196081.A0A364KWI6"/>
<keyword evidence="4" id="KW-1185">Reference proteome</keyword>